<gene>
    <name evidence="2" type="ORF">QBC34DRAFT_429855</name>
</gene>
<proteinExistence type="predicted"/>
<accession>A0AAV9G8U2</accession>
<comment type="caution">
    <text evidence="2">The sequence shown here is derived from an EMBL/GenBank/DDBJ whole genome shotgun (WGS) entry which is preliminary data.</text>
</comment>
<feature type="region of interest" description="Disordered" evidence="1">
    <location>
        <begin position="135"/>
        <end position="234"/>
    </location>
</feature>
<reference evidence="2" key="2">
    <citation type="submission" date="2023-05" db="EMBL/GenBank/DDBJ databases">
        <authorList>
            <consortium name="Lawrence Berkeley National Laboratory"/>
            <person name="Steindorff A."/>
            <person name="Hensen N."/>
            <person name="Bonometti L."/>
            <person name="Westerberg I."/>
            <person name="Brannstrom I.O."/>
            <person name="Guillou S."/>
            <person name="Cros-Aarteil S."/>
            <person name="Calhoun S."/>
            <person name="Haridas S."/>
            <person name="Kuo A."/>
            <person name="Mondo S."/>
            <person name="Pangilinan J."/>
            <person name="Riley R."/>
            <person name="Labutti K."/>
            <person name="Andreopoulos B."/>
            <person name="Lipzen A."/>
            <person name="Chen C."/>
            <person name="Yanf M."/>
            <person name="Daum C."/>
            <person name="Ng V."/>
            <person name="Clum A."/>
            <person name="Ohm R."/>
            <person name="Martin F."/>
            <person name="Silar P."/>
            <person name="Natvig D."/>
            <person name="Lalanne C."/>
            <person name="Gautier V."/>
            <person name="Ament-Velasquez S.L."/>
            <person name="Kruys A."/>
            <person name="Hutchinson M.I."/>
            <person name="Powell A.J."/>
            <person name="Barry K."/>
            <person name="Miller A.N."/>
            <person name="Grigoriev I.V."/>
            <person name="Debuchy R."/>
            <person name="Gladieux P."/>
            <person name="Thoren M.H."/>
            <person name="Johannesson H."/>
        </authorList>
    </citation>
    <scope>NUCLEOTIDE SEQUENCE</scope>
    <source>
        <strain evidence="2">PSN243</strain>
    </source>
</reference>
<feature type="region of interest" description="Disordered" evidence="1">
    <location>
        <begin position="240"/>
        <end position="259"/>
    </location>
</feature>
<feature type="compositionally biased region" description="Pro residues" evidence="1">
    <location>
        <begin position="199"/>
        <end position="223"/>
    </location>
</feature>
<feature type="compositionally biased region" description="Polar residues" evidence="1">
    <location>
        <begin position="176"/>
        <end position="196"/>
    </location>
</feature>
<dbReference type="AlphaFoldDB" id="A0AAV9G8U2"/>
<feature type="compositionally biased region" description="Low complexity" evidence="1">
    <location>
        <begin position="139"/>
        <end position="158"/>
    </location>
</feature>
<name>A0AAV9G8U2_9PEZI</name>
<dbReference type="Proteomes" id="UP001321760">
    <property type="component" value="Unassembled WGS sequence"/>
</dbReference>
<dbReference type="EMBL" id="MU865976">
    <property type="protein sequence ID" value="KAK4444513.1"/>
    <property type="molecule type" value="Genomic_DNA"/>
</dbReference>
<keyword evidence="3" id="KW-1185">Reference proteome</keyword>
<evidence type="ECO:0000313" key="2">
    <source>
        <dbReference type="EMBL" id="KAK4444513.1"/>
    </source>
</evidence>
<reference evidence="2" key="1">
    <citation type="journal article" date="2023" name="Mol. Phylogenet. Evol.">
        <title>Genome-scale phylogeny and comparative genomics of the fungal order Sordariales.</title>
        <authorList>
            <person name="Hensen N."/>
            <person name="Bonometti L."/>
            <person name="Westerberg I."/>
            <person name="Brannstrom I.O."/>
            <person name="Guillou S."/>
            <person name="Cros-Aarteil S."/>
            <person name="Calhoun S."/>
            <person name="Haridas S."/>
            <person name="Kuo A."/>
            <person name="Mondo S."/>
            <person name="Pangilinan J."/>
            <person name="Riley R."/>
            <person name="LaButti K."/>
            <person name="Andreopoulos B."/>
            <person name="Lipzen A."/>
            <person name="Chen C."/>
            <person name="Yan M."/>
            <person name="Daum C."/>
            <person name="Ng V."/>
            <person name="Clum A."/>
            <person name="Steindorff A."/>
            <person name="Ohm R.A."/>
            <person name="Martin F."/>
            <person name="Silar P."/>
            <person name="Natvig D.O."/>
            <person name="Lalanne C."/>
            <person name="Gautier V."/>
            <person name="Ament-Velasquez S.L."/>
            <person name="Kruys A."/>
            <person name="Hutchinson M.I."/>
            <person name="Powell A.J."/>
            <person name="Barry K."/>
            <person name="Miller A.N."/>
            <person name="Grigoriev I.V."/>
            <person name="Debuchy R."/>
            <person name="Gladieux P."/>
            <person name="Hiltunen Thoren M."/>
            <person name="Johannesson H."/>
        </authorList>
    </citation>
    <scope>NUCLEOTIDE SEQUENCE</scope>
    <source>
        <strain evidence="2">PSN243</strain>
    </source>
</reference>
<evidence type="ECO:0000313" key="3">
    <source>
        <dbReference type="Proteomes" id="UP001321760"/>
    </source>
</evidence>
<organism evidence="2 3">
    <name type="scientific">Podospora aff. communis PSN243</name>
    <dbReference type="NCBI Taxonomy" id="3040156"/>
    <lineage>
        <taxon>Eukaryota</taxon>
        <taxon>Fungi</taxon>
        <taxon>Dikarya</taxon>
        <taxon>Ascomycota</taxon>
        <taxon>Pezizomycotina</taxon>
        <taxon>Sordariomycetes</taxon>
        <taxon>Sordariomycetidae</taxon>
        <taxon>Sordariales</taxon>
        <taxon>Podosporaceae</taxon>
        <taxon>Podospora</taxon>
    </lineage>
</organism>
<protein>
    <submittedName>
        <fullName evidence="2">Uncharacterized protein</fullName>
    </submittedName>
</protein>
<evidence type="ECO:0000256" key="1">
    <source>
        <dbReference type="SAM" id="MobiDB-lite"/>
    </source>
</evidence>
<feature type="compositionally biased region" description="Basic and acidic residues" evidence="1">
    <location>
        <begin position="224"/>
        <end position="234"/>
    </location>
</feature>
<sequence length="332" mass="35338">MALSRSLLSAVLALVPVQESRHAGLVGRDIECCPCSESTPTVTVTFEAPPSTSVKTVTVTPSANPPSPAVTVTVTEPGPSVPPPQIQTVTVTYPGRGWPGKPHFPPTVTVTLPGEATGVTKYETIYISESTTIRPPTVPLTKTLSPSTITSISTATASRPPQEKHNKPTPPKPVTITASTPDTPQKPATVTATITKPQKPSPKPTHPSPPDWPHPSGPPFGPHPKPEDWPWDWDNCHNNDDEDCAHPKPPSPHVKPTPSEALTTAKHLTRTSTVLSSRIRTATAFVTATAHGEDCVSMSTTRVTVFNTITATIHPTAGVRTPPVRRSVHEWV</sequence>